<evidence type="ECO:0000256" key="2">
    <source>
        <dbReference type="ARBA" id="ARBA00023125"/>
    </source>
</evidence>
<dbReference type="Gene3D" id="1.10.10.60">
    <property type="entry name" value="Homeodomain-like"/>
    <property type="match status" value="2"/>
</dbReference>
<dbReference type="AlphaFoldDB" id="A0A917CPJ1"/>
<evidence type="ECO:0000313" key="6">
    <source>
        <dbReference type="Proteomes" id="UP000644756"/>
    </source>
</evidence>
<name>A0A917CPJ1_9BACL</name>
<keyword evidence="1" id="KW-0805">Transcription regulation</keyword>
<dbReference type="InterPro" id="IPR018062">
    <property type="entry name" value="HTH_AraC-typ_CS"/>
</dbReference>
<gene>
    <name evidence="5" type="ORF">GCM10010916_10700</name>
</gene>
<dbReference type="Pfam" id="PF07883">
    <property type="entry name" value="Cupin_2"/>
    <property type="match status" value="1"/>
</dbReference>
<reference evidence="5" key="1">
    <citation type="journal article" date="2014" name="Int. J. Syst. Evol. Microbiol.">
        <title>Complete genome sequence of Corynebacterium casei LMG S-19264T (=DSM 44701T), isolated from a smear-ripened cheese.</title>
        <authorList>
            <consortium name="US DOE Joint Genome Institute (JGI-PGF)"/>
            <person name="Walter F."/>
            <person name="Albersmeier A."/>
            <person name="Kalinowski J."/>
            <person name="Ruckert C."/>
        </authorList>
    </citation>
    <scope>NUCLEOTIDE SEQUENCE</scope>
    <source>
        <strain evidence="5">CGMCC 1.12987</strain>
    </source>
</reference>
<evidence type="ECO:0000256" key="1">
    <source>
        <dbReference type="ARBA" id="ARBA00023015"/>
    </source>
</evidence>
<dbReference type="RefSeq" id="WP_188529727.1">
    <property type="nucleotide sequence ID" value="NZ_BMGR01000003.1"/>
</dbReference>
<dbReference type="CDD" id="cd02208">
    <property type="entry name" value="cupin_RmlC-like"/>
    <property type="match status" value="1"/>
</dbReference>
<feature type="domain" description="HTH araC/xylS-type" evidence="4">
    <location>
        <begin position="192"/>
        <end position="290"/>
    </location>
</feature>
<keyword evidence="6" id="KW-1185">Reference proteome</keyword>
<keyword evidence="2" id="KW-0238">DNA-binding</keyword>
<dbReference type="GO" id="GO:0003700">
    <property type="term" value="F:DNA-binding transcription factor activity"/>
    <property type="evidence" value="ECO:0007669"/>
    <property type="project" value="InterPro"/>
</dbReference>
<reference evidence="5" key="2">
    <citation type="submission" date="2020-09" db="EMBL/GenBank/DDBJ databases">
        <authorList>
            <person name="Sun Q."/>
            <person name="Zhou Y."/>
        </authorList>
    </citation>
    <scope>NUCLEOTIDE SEQUENCE</scope>
    <source>
        <strain evidence="5">CGMCC 1.12987</strain>
    </source>
</reference>
<sequence>MYSEALHEQVHYQNPALRLKVWPILNPAATDSDTLDKPWHYHEQVEFLYIFEGSMLVQLEQQLIKLEKHDVMIVDSNQLHRTAMQGSGPLSYLVLQVDLQAYYDSASMMYYSSFSHPFRKLSSLNNMLQEDPEARQAMGRCLLDIHEETSANRRGYELAVSHNIKQLMLYMIRYDRDGLIQPHDNREMLRWKPVLDYIDEHLSEKLDIKDLSRMAFMSYHYFSKSFTQTMGMPVTTYINWRRIKKAEQLLLTQDISIHEIAETVGLINLSHFYKMFNKFNNMSPKRYKEVMLGGLSTME</sequence>
<dbReference type="Pfam" id="PF12833">
    <property type="entry name" value="HTH_18"/>
    <property type="match status" value="1"/>
</dbReference>
<dbReference type="EMBL" id="BMGR01000003">
    <property type="protein sequence ID" value="GGF95179.1"/>
    <property type="molecule type" value="Genomic_DNA"/>
</dbReference>
<dbReference type="InterPro" id="IPR014710">
    <property type="entry name" value="RmlC-like_jellyroll"/>
</dbReference>
<dbReference type="SUPFAM" id="SSF51215">
    <property type="entry name" value="Regulatory protein AraC"/>
    <property type="match status" value="1"/>
</dbReference>
<evidence type="ECO:0000313" key="5">
    <source>
        <dbReference type="EMBL" id="GGF95179.1"/>
    </source>
</evidence>
<dbReference type="Proteomes" id="UP000644756">
    <property type="component" value="Unassembled WGS sequence"/>
</dbReference>
<dbReference type="InterPro" id="IPR037923">
    <property type="entry name" value="HTH-like"/>
</dbReference>
<dbReference type="GO" id="GO:0043565">
    <property type="term" value="F:sequence-specific DNA binding"/>
    <property type="evidence" value="ECO:0007669"/>
    <property type="project" value="InterPro"/>
</dbReference>
<dbReference type="PROSITE" id="PS01124">
    <property type="entry name" value="HTH_ARAC_FAMILY_2"/>
    <property type="match status" value="1"/>
</dbReference>
<dbReference type="InterPro" id="IPR013096">
    <property type="entry name" value="Cupin_2"/>
</dbReference>
<comment type="caution">
    <text evidence="5">The sequence shown here is derived from an EMBL/GenBank/DDBJ whole genome shotgun (WGS) entry which is preliminary data.</text>
</comment>
<dbReference type="InterPro" id="IPR009057">
    <property type="entry name" value="Homeodomain-like_sf"/>
</dbReference>
<accession>A0A917CPJ1</accession>
<dbReference type="SMART" id="SM00342">
    <property type="entry name" value="HTH_ARAC"/>
    <property type="match status" value="1"/>
</dbReference>
<keyword evidence="3" id="KW-0804">Transcription</keyword>
<dbReference type="PANTHER" id="PTHR43280">
    <property type="entry name" value="ARAC-FAMILY TRANSCRIPTIONAL REGULATOR"/>
    <property type="match status" value="1"/>
</dbReference>
<dbReference type="InterPro" id="IPR018060">
    <property type="entry name" value="HTH_AraC"/>
</dbReference>
<protein>
    <recommendedName>
        <fullName evidence="4">HTH araC/xylS-type domain-containing protein</fullName>
    </recommendedName>
</protein>
<dbReference type="SUPFAM" id="SSF46689">
    <property type="entry name" value="Homeodomain-like"/>
    <property type="match status" value="2"/>
</dbReference>
<dbReference type="PANTHER" id="PTHR43280:SF28">
    <property type="entry name" value="HTH-TYPE TRANSCRIPTIONAL ACTIVATOR RHAS"/>
    <property type="match status" value="1"/>
</dbReference>
<organism evidence="5 6">
    <name type="scientific">Paenibacillus abyssi</name>
    <dbReference type="NCBI Taxonomy" id="1340531"/>
    <lineage>
        <taxon>Bacteria</taxon>
        <taxon>Bacillati</taxon>
        <taxon>Bacillota</taxon>
        <taxon>Bacilli</taxon>
        <taxon>Bacillales</taxon>
        <taxon>Paenibacillaceae</taxon>
        <taxon>Paenibacillus</taxon>
    </lineage>
</organism>
<dbReference type="PROSITE" id="PS00041">
    <property type="entry name" value="HTH_ARAC_FAMILY_1"/>
    <property type="match status" value="1"/>
</dbReference>
<evidence type="ECO:0000256" key="3">
    <source>
        <dbReference type="ARBA" id="ARBA00023163"/>
    </source>
</evidence>
<evidence type="ECO:0000259" key="4">
    <source>
        <dbReference type="PROSITE" id="PS01124"/>
    </source>
</evidence>
<proteinExistence type="predicted"/>
<dbReference type="Gene3D" id="2.60.120.10">
    <property type="entry name" value="Jelly Rolls"/>
    <property type="match status" value="1"/>
</dbReference>